<dbReference type="GO" id="GO:0015833">
    <property type="term" value="P:peptide transport"/>
    <property type="evidence" value="ECO:0007669"/>
    <property type="project" value="TreeGrafter"/>
</dbReference>
<dbReference type="InterPro" id="IPR039424">
    <property type="entry name" value="SBP_5"/>
</dbReference>
<dbReference type="Gene3D" id="3.10.105.10">
    <property type="entry name" value="Dipeptide-binding Protein, Domain 3"/>
    <property type="match status" value="1"/>
</dbReference>
<dbReference type="GO" id="GO:0042597">
    <property type="term" value="C:periplasmic space"/>
    <property type="evidence" value="ECO:0007669"/>
    <property type="project" value="UniProtKB-ARBA"/>
</dbReference>
<keyword evidence="4" id="KW-0732">Signal</keyword>
<comment type="caution">
    <text evidence="7">The sequence shown here is derived from an EMBL/GenBank/DDBJ whole genome shotgun (WGS) entry which is preliminary data.</text>
</comment>
<keyword evidence="5" id="KW-0812">Transmembrane</keyword>
<keyword evidence="5" id="KW-0472">Membrane</keyword>
<keyword evidence="3" id="KW-0813">Transport</keyword>
<evidence type="ECO:0000259" key="6">
    <source>
        <dbReference type="Pfam" id="PF00496"/>
    </source>
</evidence>
<name>A0A543BK77_9MICO</name>
<proteinExistence type="inferred from homology"/>
<dbReference type="CDD" id="cd00995">
    <property type="entry name" value="PBP2_NikA_DppA_OppA_like"/>
    <property type="match status" value="1"/>
</dbReference>
<dbReference type="InterPro" id="IPR000914">
    <property type="entry name" value="SBP_5_dom"/>
</dbReference>
<dbReference type="PANTHER" id="PTHR30290:SF10">
    <property type="entry name" value="PERIPLASMIC OLIGOPEPTIDE-BINDING PROTEIN-RELATED"/>
    <property type="match status" value="1"/>
</dbReference>
<keyword evidence="8" id="KW-1185">Reference proteome</keyword>
<comment type="subcellular location">
    <subcellularLocation>
        <location evidence="1">Cell envelope</location>
    </subcellularLocation>
</comment>
<gene>
    <name evidence="7" type="ORF">FB560_0811</name>
</gene>
<feature type="domain" description="Solute-binding protein family 5" evidence="6">
    <location>
        <begin position="73"/>
        <end position="448"/>
    </location>
</feature>
<protein>
    <submittedName>
        <fullName evidence="7">Peptide/nickel transport system substrate-binding protein</fullName>
    </submittedName>
</protein>
<evidence type="ECO:0000256" key="1">
    <source>
        <dbReference type="ARBA" id="ARBA00004196"/>
    </source>
</evidence>
<dbReference type="GO" id="GO:0030313">
    <property type="term" value="C:cell envelope"/>
    <property type="evidence" value="ECO:0007669"/>
    <property type="project" value="UniProtKB-SubCell"/>
</dbReference>
<dbReference type="RefSeq" id="WP_170198036.1">
    <property type="nucleotide sequence ID" value="NZ_VFOX01000001.1"/>
</dbReference>
<evidence type="ECO:0000256" key="5">
    <source>
        <dbReference type="SAM" id="Phobius"/>
    </source>
</evidence>
<evidence type="ECO:0000256" key="4">
    <source>
        <dbReference type="ARBA" id="ARBA00022729"/>
    </source>
</evidence>
<dbReference type="Pfam" id="PF00496">
    <property type="entry name" value="SBP_bac_5"/>
    <property type="match status" value="1"/>
</dbReference>
<dbReference type="GO" id="GO:1904680">
    <property type="term" value="F:peptide transmembrane transporter activity"/>
    <property type="evidence" value="ECO:0007669"/>
    <property type="project" value="TreeGrafter"/>
</dbReference>
<dbReference type="Proteomes" id="UP000317209">
    <property type="component" value="Unassembled WGS sequence"/>
</dbReference>
<dbReference type="PANTHER" id="PTHR30290">
    <property type="entry name" value="PERIPLASMIC BINDING COMPONENT OF ABC TRANSPORTER"/>
    <property type="match status" value="1"/>
</dbReference>
<evidence type="ECO:0000313" key="7">
    <source>
        <dbReference type="EMBL" id="TQL85206.1"/>
    </source>
</evidence>
<dbReference type="PIRSF" id="PIRSF002741">
    <property type="entry name" value="MppA"/>
    <property type="match status" value="1"/>
</dbReference>
<reference evidence="7 8" key="1">
    <citation type="submission" date="2019-06" db="EMBL/GenBank/DDBJ databases">
        <title>Sequencing the genomes of 1000 actinobacteria strains.</title>
        <authorList>
            <person name="Klenk H.-P."/>
        </authorList>
    </citation>
    <scope>NUCLEOTIDE SEQUENCE [LARGE SCALE GENOMIC DNA]</scope>
    <source>
        <strain evidence="7 8">DSM 20169</strain>
    </source>
</reference>
<sequence>MALIGAGAIVLGGTVAGAGAAAADEDDAQARISLTGDVETLNPFLSVLSTSDSILMYQYEPLVAWAAEDNSEYPAIAESWEANADATEWTFHLEPDAMWSDGEPIVADDVIWTIEAIQDNDALKMAKGSLVENIASIEAPDDLTVVMTMENPQAPNPGADLPIVPSHVWAALDDPAAYENDADTVGSGPFIITESSKTSGVTMTANPHYRHGEAKIDSLVWVPYKSSDAAVQALKTGEVDLVDGLTIAQFDSLDGVDGITTISAKGNSFSALAINPGAKDIDGNDLGDGNPVLQDKVVRQAIVRAIDNETLRAKILQGLGDPGTGTVPPRYPAFHWNIAPEDLPLAYDADEANRMLDEAGYERGADGVRLDKSGNPIDLRIMGRSSSSNSQQAADFIGPWLEEIGIKTTVSMLSDAQVNDESVLGRYDMYFTGWGMGPDPDFMMSINLCSSRPNADGSGATSESNWCDPAFDELYAQQHSETDPDKRAALVLEMQQLKYDAAVNNVMFFDARFQAYRSDRFTDAQLQPAEGGVLLRQNGPWGVYSLTPVAGTGDETAADGGAAGWWIAGGIGAVILVGGGILLSRRRAQAGDRE</sequence>
<accession>A0A543BK77</accession>
<evidence type="ECO:0000256" key="2">
    <source>
        <dbReference type="ARBA" id="ARBA00005695"/>
    </source>
</evidence>
<dbReference type="InterPro" id="IPR030678">
    <property type="entry name" value="Peptide/Ni-bd"/>
</dbReference>
<evidence type="ECO:0000313" key="8">
    <source>
        <dbReference type="Proteomes" id="UP000317209"/>
    </source>
</evidence>
<comment type="similarity">
    <text evidence="2">Belongs to the bacterial solute-binding protein 5 family.</text>
</comment>
<evidence type="ECO:0000256" key="3">
    <source>
        <dbReference type="ARBA" id="ARBA00022448"/>
    </source>
</evidence>
<dbReference type="AlphaFoldDB" id="A0A543BK77"/>
<dbReference type="EMBL" id="VFOX01000001">
    <property type="protein sequence ID" value="TQL85206.1"/>
    <property type="molecule type" value="Genomic_DNA"/>
</dbReference>
<dbReference type="SUPFAM" id="SSF53850">
    <property type="entry name" value="Periplasmic binding protein-like II"/>
    <property type="match status" value="1"/>
</dbReference>
<organism evidence="7 8">
    <name type="scientific">Microbacterium saperdae</name>
    <dbReference type="NCBI Taxonomy" id="69368"/>
    <lineage>
        <taxon>Bacteria</taxon>
        <taxon>Bacillati</taxon>
        <taxon>Actinomycetota</taxon>
        <taxon>Actinomycetes</taxon>
        <taxon>Micrococcales</taxon>
        <taxon>Microbacteriaceae</taxon>
        <taxon>Microbacterium</taxon>
    </lineage>
</organism>
<feature type="transmembrane region" description="Helical" evidence="5">
    <location>
        <begin position="563"/>
        <end position="583"/>
    </location>
</feature>
<keyword evidence="5" id="KW-1133">Transmembrane helix</keyword>
<dbReference type="GO" id="GO:0043190">
    <property type="term" value="C:ATP-binding cassette (ABC) transporter complex"/>
    <property type="evidence" value="ECO:0007669"/>
    <property type="project" value="InterPro"/>
</dbReference>
<dbReference type="Gene3D" id="3.40.190.10">
    <property type="entry name" value="Periplasmic binding protein-like II"/>
    <property type="match status" value="1"/>
</dbReference>